<dbReference type="Proteomes" id="UP000253919">
    <property type="component" value="Unassembled WGS sequence"/>
</dbReference>
<comment type="caution">
    <text evidence="2">The sequence shown here is derived from an EMBL/GenBank/DDBJ whole genome shotgun (WGS) entry which is preliminary data.</text>
</comment>
<gene>
    <name evidence="2" type="ORF">AHMF7616_02316</name>
</gene>
<evidence type="ECO:0000313" key="3">
    <source>
        <dbReference type="Proteomes" id="UP000253919"/>
    </source>
</evidence>
<proteinExistence type="predicted"/>
<sequence>MLPFFLKNYFKKNVYFLNFTVDLLPFRLNDPVKSPKSRLEIHQNQMQRNMRHITTLVVLILLLCGHKGLLAQKKLKTENIILITLDGFRWRELFTGADKDLISEKDFVKDEEALKSLFWHDDPLVRRQKLLPFIWTTLVQEGQIYGNRQLNNKVNLHNKHRFSYPGYNEILTGFTDDRRVDSNDKKDNPNKTVLEFINEQKGFRKKVAAFGSWDVFPYILNKNRSGLLINAGFDTASTPHLTNHEKFLNKMQAQVPSPWLNVRLDAFTHYFAMEHLKKASPRVLYVAYGETDDFAHDGNYEAYLKSAHQTDAFIKNLWTWVQHSPKYRNKTTFIITTDHGRGNTKKSWQDHGSNVGEADETWFIVAGPDTEALGELKEPAQYHTDQVAQTITTLLGLKYTPEKAAGEAIKTALPNLPNKNSAK</sequence>
<evidence type="ECO:0000313" key="2">
    <source>
        <dbReference type="EMBL" id="RDC63708.1"/>
    </source>
</evidence>
<dbReference type="SUPFAM" id="SSF53649">
    <property type="entry name" value="Alkaline phosphatase-like"/>
    <property type="match status" value="1"/>
</dbReference>
<name>A0A369QNB9_9BACT</name>
<evidence type="ECO:0000259" key="1">
    <source>
        <dbReference type="Pfam" id="PF01676"/>
    </source>
</evidence>
<dbReference type="Pfam" id="PF01676">
    <property type="entry name" value="Metalloenzyme"/>
    <property type="match status" value="1"/>
</dbReference>
<protein>
    <recommendedName>
        <fullName evidence="1">Metalloenzyme domain-containing protein</fullName>
    </recommendedName>
</protein>
<dbReference type="InterPro" id="IPR006124">
    <property type="entry name" value="Metalloenzyme"/>
</dbReference>
<reference evidence="2 3" key="1">
    <citation type="submission" date="2018-04" db="EMBL/GenBank/DDBJ databases">
        <title>Adhaeribacter sp. HMF7616 genome sequencing and assembly.</title>
        <authorList>
            <person name="Kang H."/>
            <person name="Kang J."/>
            <person name="Cha I."/>
            <person name="Kim H."/>
            <person name="Joh K."/>
        </authorList>
    </citation>
    <scope>NUCLEOTIDE SEQUENCE [LARGE SCALE GENOMIC DNA]</scope>
    <source>
        <strain evidence="2 3">HMF7616</strain>
    </source>
</reference>
<feature type="domain" description="Metalloenzyme" evidence="1">
    <location>
        <begin position="272"/>
        <end position="396"/>
    </location>
</feature>
<accession>A0A369QNB9</accession>
<keyword evidence="3" id="KW-1185">Reference proteome</keyword>
<dbReference type="EMBL" id="QASA01000001">
    <property type="protein sequence ID" value="RDC63708.1"/>
    <property type="molecule type" value="Genomic_DNA"/>
</dbReference>
<organism evidence="2 3">
    <name type="scientific">Adhaeribacter pallidiroseus</name>
    <dbReference type="NCBI Taxonomy" id="2072847"/>
    <lineage>
        <taxon>Bacteria</taxon>
        <taxon>Pseudomonadati</taxon>
        <taxon>Bacteroidota</taxon>
        <taxon>Cytophagia</taxon>
        <taxon>Cytophagales</taxon>
        <taxon>Hymenobacteraceae</taxon>
        <taxon>Adhaeribacter</taxon>
    </lineage>
</organism>
<dbReference type="AlphaFoldDB" id="A0A369QNB9"/>
<dbReference type="GO" id="GO:0046872">
    <property type="term" value="F:metal ion binding"/>
    <property type="evidence" value="ECO:0007669"/>
    <property type="project" value="InterPro"/>
</dbReference>
<dbReference type="Gene3D" id="3.40.720.10">
    <property type="entry name" value="Alkaline Phosphatase, subunit A"/>
    <property type="match status" value="1"/>
</dbReference>
<dbReference type="GO" id="GO:0003824">
    <property type="term" value="F:catalytic activity"/>
    <property type="evidence" value="ECO:0007669"/>
    <property type="project" value="InterPro"/>
</dbReference>
<dbReference type="InterPro" id="IPR017850">
    <property type="entry name" value="Alkaline_phosphatase_core_sf"/>
</dbReference>